<proteinExistence type="inferred from homology"/>
<dbReference type="InterPro" id="IPR004730">
    <property type="entry name" value="Transaldolase_1"/>
</dbReference>
<dbReference type="InterPro" id="IPR013785">
    <property type="entry name" value="Aldolase_TIM"/>
</dbReference>
<comment type="function">
    <text evidence="1 11">Transaldolase is important for the balance of metabolites in the pentose-phosphate pathway.</text>
</comment>
<dbReference type="Gene3D" id="3.20.20.70">
    <property type="entry name" value="Aldolase class I"/>
    <property type="match status" value="1"/>
</dbReference>
<evidence type="ECO:0000313" key="13">
    <source>
        <dbReference type="Proteomes" id="UP000276260"/>
    </source>
</evidence>
<evidence type="ECO:0000313" key="12">
    <source>
        <dbReference type="EMBL" id="RRJ20439.1"/>
    </source>
</evidence>
<accession>A0A3P3QJ64</accession>
<evidence type="ECO:0000256" key="5">
    <source>
        <dbReference type="ARBA" id="ARBA00013151"/>
    </source>
</evidence>
<keyword evidence="6 11" id="KW-0963">Cytoplasm</keyword>
<dbReference type="HAMAP" id="MF_00492">
    <property type="entry name" value="Transaldolase_1"/>
    <property type="match status" value="1"/>
</dbReference>
<comment type="similarity">
    <text evidence="4 11">Belongs to the transaldolase family. Type 1 subfamily.</text>
</comment>
<dbReference type="CDD" id="cd00957">
    <property type="entry name" value="Transaldolase_TalAB"/>
    <property type="match status" value="1"/>
</dbReference>
<evidence type="ECO:0000256" key="3">
    <source>
        <dbReference type="ARBA" id="ARBA00004857"/>
    </source>
</evidence>
<sequence>MNQLEQLSKLTTVVADSGDIAAIRQLQPTEATTNPSLILQASQQPEYQHLLVSALKGNETAIDAACEQVTVNFGCEILRHIPGRVSTEIDARLSFDTDASVAKALSIIARYRTAGVDSNRVLIKLAATWQGIQAAARLEKLGIHCNLTLIFSLAQAKACADAGVTLISPFVGRILDWYKHNQPEQDFSGAKDPGVLSVKTIYNHYKSHGIPTVVMGASFRNVDQIRQLAGCDLLTIAPNLLLKLKDSTEPLPAALQPVSTLSPATPQALTEAEFLWQLNEDAMATEKLAEGIRKFAVDQRKLEQLLHHLAQSR</sequence>
<protein>
    <recommendedName>
        <fullName evidence="5 11">Transaldolase</fullName>
        <ecNumber evidence="5 11">2.2.1.2</ecNumber>
    </recommendedName>
</protein>
<evidence type="ECO:0000256" key="6">
    <source>
        <dbReference type="ARBA" id="ARBA00022490"/>
    </source>
</evidence>
<dbReference type="GO" id="GO:0004801">
    <property type="term" value="F:transaldolase activity"/>
    <property type="evidence" value="ECO:0007669"/>
    <property type="project" value="UniProtKB-UniRule"/>
</dbReference>
<keyword evidence="8 11" id="KW-0570">Pentose shunt</keyword>
<dbReference type="UniPathway" id="UPA00115">
    <property type="reaction ID" value="UER00414"/>
</dbReference>
<dbReference type="EMBL" id="RRCF01000003">
    <property type="protein sequence ID" value="RRJ20439.1"/>
    <property type="molecule type" value="Genomic_DNA"/>
</dbReference>
<evidence type="ECO:0000256" key="9">
    <source>
        <dbReference type="ARBA" id="ARBA00023270"/>
    </source>
</evidence>
<dbReference type="SUPFAM" id="SSF51569">
    <property type="entry name" value="Aldolase"/>
    <property type="match status" value="1"/>
</dbReference>
<dbReference type="OrthoDB" id="9809101at2"/>
<comment type="pathway">
    <text evidence="3 11">Carbohydrate degradation; pentose phosphate pathway; D-glyceraldehyde 3-phosphate and beta-D-fructose 6-phosphate from D-ribose 5-phosphate and D-xylulose 5-phosphate (non-oxidative stage): step 2/3.</text>
</comment>
<dbReference type="GO" id="GO:0005829">
    <property type="term" value="C:cytosol"/>
    <property type="evidence" value="ECO:0007669"/>
    <property type="project" value="TreeGrafter"/>
</dbReference>
<comment type="catalytic activity">
    <reaction evidence="10 11">
        <text>D-sedoheptulose 7-phosphate + D-glyceraldehyde 3-phosphate = D-erythrose 4-phosphate + beta-D-fructose 6-phosphate</text>
        <dbReference type="Rhea" id="RHEA:17053"/>
        <dbReference type="ChEBI" id="CHEBI:16897"/>
        <dbReference type="ChEBI" id="CHEBI:57483"/>
        <dbReference type="ChEBI" id="CHEBI:57634"/>
        <dbReference type="ChEBI" id="CHEBI:59776"/>
        <dbReference type="EC" id="2.2.1.2"/>
    </reaction>
</comment>
<dbReference type="AlphaFoldDB" id="A0A3P3QJ64"/>
<evidence type="ECO:0000256" key="10">
    <source>
        <dbReference type="ARBA" id="ARBA00048810"/>
    </source>
</evidence>
<keyword evidence="13" id="KW-1185">Reference proteome</keyword>
<dbReference type="NCBIfam" id="NF009001">
    <property type="entry name" value="PRK12346.1"/>
    <property type="match status" value="1"/>
</dbReference>
<dbReference type="Proteomes" id="UP000276260">
    <property type="component" value="Unassembled WGS sequence"/>
</dbReference>
<organism evidence="12 13">
    <name type="scientific">Rheinheimera mesophila</name>
    <dbReference type="NCBI Taxonomy" id="1547515"/>
    <lineage>
        <taxon>Bacteria</taxon>
        <taxon>Pseudomonadati</taxon>
        <taxon>Pseudomonadota</taxon>
        <taxon>Gammaproteobacteria</taxon>
        <taxon>Chromatiales</taxon>
        <taxon>Chromatiaceae</taxon>
        <taxon>Rheinheimera</taxon>
    </lineage>
</organism>
<dbReference type="InterPro" id="IPR001585">
    <property type="entry name" value="TAL/FSA"/>
</dbReference>
<dbReference type="NCBIfam" id="TIGR00874">
    <property type="entry name" value="talAB"/>
    <property type="match status" value="1"/>
</dbReference>
<dbReference type="PANTHER" id="PTHR10683:SF18">
    <property type="entry name" value="TRANSALDOLASE"/>
    <property type="match status" value="1"/>
</dbReference>
<dbReference type="GO" id="GO:0005975">
    <property type="term" value="P:carbohydrate metabolic process"/>
    <property type="evidence" value="ECO:0007669"/>
    <property type="project" value="InterPro"/>
</dbReference>
<evidence type="ECO:0000256" key="8">
    <source>
        <dbReference type="ARBA" id="ARBA00023126"/>
    </source>
</evidence>
<evidence type="ECO:0000256" key="7">
    <source>
        <dbReference type="ARBA" id="ARBA00022679"/>
    </source>
</evidence>
<dbReference type="PANTHER" id="PTHR10683">
    <property type="entry name" value="TRANSALDOLASE"/>
    <property type="match status" value="1"/>
</dbReference>
<comment type="caution">
    <text evidence="12">The sequence shown here is derived from an EMBL/GenBank/DDBJ whole genome shotgun (WGS) entry which is preliminary data.</text>
</comment>
<keyword evidence="7 11" id="KW-0808">Transferase</keyword>
<evidence type="ECO:0000256" key="2">
    <source>
        <dbReference type="ARBA" id="ARBA00004496"/>
    </source>
</evidence>
<evidence type="ECO:0000256" key="4">
    <source>
        <dbReference type="ARBA" id="ARBA00008012"/>
    </source>
</evidence>
<dbReference type="FunFam" id="3.20.20.70:FF:000002">
    <property type="entry name" value="Transaldolase"/>
    <property type="match status" value="1"/>
</dbReference>
<comment type="subcellular location">
    <subcellularLocation>
        <location evidence="2 11">Cytoplasm</location>
    </subcellularLocation>
</comment>
<evidence type="ECO:0000256" key="11">
    <source>
        <dbReference type="HAMAP-Rule" id="MF_00492"/>
    </source>
</evidence>
<keyword evidence="9 11" id="KW-0704">Schiff base</keyword>
<reference evidence="12 13" key="1">
    <citation type="submission" date="2018-11" db="EMBL/GenBank/DDBJ databases">
        <title>Draft genome analysis of Rheinheimera mesophila isolated from an industrial waste site.</title>
        <authorList>
            <person name="Yu Q."/>
            <person name="Qi Y."/>
            <person name="Zhang H."/>
            <person name="Lu Y."/>
            <person name="Pu J."/>
        </authorList>
    </citation>
    <scope>NUCLEOTIDE SEQUENCE [LARGE SCALE GENOMIC DNA]</scope>
    <source>
        <strain evidence="12 13">IITR13</strain>
    </source>
</reference>
<feature type="active site" description="Schiff-base intermediate with substrate" evidence="11">
    <location>
        <position position="124"/>
    </location>
</feature>
<evidence type="ECO:0000256" key="1">
    <source>
        <dbReference type="ARBA" id="ARBA00003518"/>
    </source>
</evidence>
<gene>
    <name evidence="11 12" type="primary">tal</name>
    <name evidence="12" type="ORF">EIK76_12220</name>
</gene>
<dbReference type="GO" id="GO:0006098">
    <property type="term" value="P:pentose-phosphate shunt"/>
    <property type="evidence" value="ECO:0007669"/>
    <property type="project" value="UniProtKB-UniRule"/>
</dbReference>
<dbReference type="Pfam" id="PF00923">
    <property type="entry name" value="TAL_FSA"/>
    <property type="match status" value="1"/>
</dbReference>
<dbReference type="EC" id="2.2.1.2" evidence="5 11"/>
<name>A0A3P3QJ64_9GAMM</name>